<dbReference type="EMBL" id="LAPT01000086">
    <property type="protein sequence ID" value="PXF30077.1"/>
    <property type="molecule type" value="Genomic_DNA"/>
</dbReference>
<evidence type="ECO:0000256" key="1">
    <source>
        <dbReference type="SAM" id="MobiDB-lite"/>
    </source>
</evidence>
<organism evidence="2 3">
    <name type="scientific">Pokkaliibacter plantistimulans</name>
    <dbReference type="NCBI Taxonomy" id="1635171"/>
    <lineage>
        <taxon>Bacteria</taxon>
        <taxon>Pseudomonadati</taxon>
        <taxon>Pseudomonadota</taxon>
        <taxon>Gammaproteobacteria</taxon>
        <taxon>Oceanospirillales</taxon>
        <taxon>Balneatrichaceae</taxon>
        <taxon>Pokkaliibacter</taxon>
    </lineage>
</organism>
<gene>
    <name evidence="2" type="ORF">WH50_17100</name>
</gene>
<evidence type="ECO:0000313" key="2">
    <source>
        <dbReference type="EMBL" id="PXF30077.1"/>
    </source>
</evidence>
<dbReference type="Proteomes" id="UP000248090">
    <property type="component" value="Unassembled WGS sequence"/>
</dbReference>
<evidence type="ECO:0000313" key="3">
    <source>
        <dbReference type="Proteomes" id="UP000248090"/>
    </source>
</evidence>
<reference evidence="2 3" key="1">
    <citation type="submission" date="2015-03" db="EMBL/GenBank/DDBJ databases">
        <authorList>
            <person name="Krishnan R."/>
            <person name="Midha S."/>
            <person name="Patil P.B."/>
            <person name="Rameshkumar N."/>
        </authorList>
    </citation>
    <scope>NUCLEOTIDE SEQUENCE [LARGE SCALE GENOMIC DNA]</scope>
    <source>
        <strain evidence="2 3">L1E11</strain>
    </source>
</reference>
<name>A0ABX5LV35_9GAMM</name>
<feature type="region of interest" description="Disordered" evidence="1">
    <location>
        <begin position="79"/>
        <end position="104"/>
    </location>
</feature>
<keyword evidence="3" id="KW-1185">Reference proteome</keyword>
<sequence length="104" mass="11697">MGNEGETMENPSPEPIPHEHVIKLVKNGSRQSLILPESFNFDSDEIFVSRNEQTGDVILSSHSGDRTIEALLQLVRKLEHESDSQRRKGKNTPTINTNTEEKDA</sequence>
<proteinExistence type="predicted"/>
<evidence type="ECO:0008006" key="4">
    <source>
        <dbReference type="Google" id="ProtNLM"/>
    </source>
</evidence>
<accession>A0ABX5LV35</accession>
<protein>
    <recommendedName>
        <fullName evidence="4">AbrB family transcriptional regulator</fullName>
    </recommendedName>
</protein>
<comment type="caution">
    <text evidence="2">The sequence shown here is derived from an EMBL/GenBank/DDBJ whole genome shotgun (WGS) entry which is preliminary data.</text>
</comment>